<organism evidence="1 2">
    <name type="scientific">Maribacter spongiicola</name>
    <dbReference type="NCBI Taxonomy" id="1206753"/>
    <lineage>
        <taxon>Bacteria</taxon>
        <taxon>Pseudomonadati</taxon>
        <taxon>Bacteroidota</taxon>
        <taxon>Flavobacteriia</taxon>
        <taxon>Flavobacteriales</taxon>
        <taxon>Flavobacteriaceae</taxon>
        <taxon>Maribacter</taxon>
    </lineage>
</organism>
<comment type="caution">
    <text evidence="1">The sequence shown here is derived from an EMBL/GenBank/DDBJ whole genome shotgun (WGS) entry which is preliminary data.</text>
</comment>
<evidence type="ECO:0000313" key="1">
    <source>
        <dbReference type="EMBL" id="TDT38692.1"/>
    </source>
</evidence>
<proteinExistence type="predicted"/>
<keyword evidence="2" id="KW-1185">Reference proteome</keyword>
<dbReference type="EMBL" id="SOAY01000016">
    <property type="protein sequence ID" value="TDT38692.1"/>
    <property type="molecule type" value="Genomic_DNA"/>
</dbReference>
<accession>A0A4R7JL12</accession>
<protein>
    <submittedName>
        <fullName evidence="1">Uncharacterized protein</fullName>
    </submittedName>
</protein>
<name>A0A4R7JL12_9FLAO</name>
<dbReference type="AlphaFoldDB" id="A0A4R7JL12"/>
<reference evidence="1 2" key="1">
    <citation type="submission" date="2019-03" db="EMBL/GenBank/DDBJ databases">
        <title>Genomic Encyclopedia of Archaeal and Bacterial Type Strains, Phase II (KMG-II): from individual species to whole genera.</title>
        <authorList>
            <person name="Goeker M."/>
        </authorList>
    </citation>
    <scope>NUCLEOTIDE SEQUENCE [LARGE SCALE GENOMIC DNA]</scope>
    <source>
        <strain evidence="1 2">DSM 25233</strain>
    </source>
</reference>
<dbReference type="Proteomes" id="UP000294749">
    <property type="component" value="Unassembled WGS sequence"/>
</dbReference>
<evidence type="ECO:0000313" key="2">
    <source>
        <dbReference type="Proteomes" id="UP000294749"/>
    </source>
</evidence>
<gene>
    <name evidence="1" type="ORF">CLV90_3665</name>
</gene>
<sequence length="334" mass="39288">MLVMLILILQDSIYGQSLKGESFRLFKLNVPEIKVPDDYKYYDFELKNNVGNILVNIDGEKSPMDYKQPDITSYINRIRLYNNIYYYIPDLIIKIDGFNLEHNYYVESDSKRVGSEKVTYYTAIFDVVGSLNLKLEDKTGSVLFEERIEYRKNADKIAGDEDSGPFKDKAKAISAMVKQAPYSSSNYKSYHKEVLRNLVANLSQKLNRKAVSYYYPINENLYFFKKPEKFNFDIKFLFKDLFELKSIKKYSEDYREKFQIVSTKLRGQLLAELAKITETDKSSELKKKWVLYTNLGNIEYALGNIEKAQEYLNLSRELKVYKNYHGLFDLINRK</sequence>